<dbReference type="EMBL" id="JAHVHU010000006">
    <property type="protein sequence ID" value="MBY5957725.1"/>
    <property type="molecule type" value="Genomic_DNA"/>
</dbReference>
<name>A0A953HSS0_9BACT</name>
<proteinExistence type="predicted"/>
<keyword evidence="2" id="KW-1185">Reference proteome</keyword>
<accession>A0A953HSS0</accession>
<dbReference type="RefSeq" id="WP_222579248.1">
    <property type="nucleotide sequence ID" value="NZ_JAHVHU010000006.1"/>
</dbReference>
<gene>
    <name evidence="1" type="ORF">KUV50_06265</name>
</gene>
<dbReference type="Proteomes" id="UP000753961">
    <property type="component" value="Unassembled WGS sequence"/>
</dbReference>
<organism evidence="1 2">
    <name type="scientific">Membranihabitans marinus</name>
    <dbReference type="NCBI Taxonomy" id="1227546"/>
    <lineage>
        <taxon>Bacteria</taxon>
        <taxon>Pseudomonadati</taxon>
        <taxon>Bacteroidota</taxon>
        <taxon>Saprospiria</taxon>
        <taxon>Saprospirales</taxon>
        <taxon>Saprospiraceae</taxon>
        <taxon>Membranihabitans</taxon>
    </lineage>
</organism>
<evidence type="ECO:0000313" key="2">
    <source>
        <dbReference type="Proteomes" id="UP000753961"/>
    </source>
</evidence>
<evidence type="ECO:0000313" key="1">
    <source>
        <dbReference type="EMBL" id="MBY5957725.1"/>
    </source>
</evidence>
<comment type="caution">
    <text evidence="1">The sequence shown here is derived from an EMBL/GenBank/DDBJ whole genome shotgun (WGS) entry which is preliminary data.</text>
</comment>
<reference evidence="1" key="1">
    <citation type="submission" date="2021-06" db="EMBL/GenBank/DDBJ databases">
        <title>44 bacteria genomes isolated from Dapeng, Shenzhen.</title>
        <authorList>
            <person name="Zheng W."/>
            <person name="Yu S."/>
            <person name="Huang Y."/>
        </authorList>
    </citation>
    <scope>NUCLEOTIDE SEQUENCE</scope>
    <source>
        <strain evidence="1">DP5N28-2</strain>
    </source>
</reference>
<dbReference type="AlphaFoldDB" id="A0A953HSS0"/>
<sequence>MKYEVTLDDGTSKSSIQSASSVGGQVRIARDWLRFGSVGNLFYALLENGVFSWQ</sequence>
<protein>
    <submittedName>
        <fullName evidence="1">Uncharacterized protein</fullName>
    </submittedName>
</protein>